<protein>
    <submittedName>
        <fullName evidence="11">Pycsar system effector family protein</fullName>
    </submittedName>
</protein>
<evidence type="ECO:0000256" key="1">
    <source>
        <dbReference type="ARBA" id="ARBA00004236"/>
    </source>
</evidence>
<gene>
    <name evidence="11" type="ORF">ACFOSX_06045</name>
</gene>
<name>A0ABV8AHB7_9FLAO</name>
<dbReference type="Pfam" id="PF18967">
    <property type="entry name" value="PycTM"/>
    <property type="match status" value="1"/>
</dbReference>
<comment type="caution">
    <text evidence="11">The sequence shown here is derived from an EMBL/GenBank/DDBJ whole genome shotgun (WGS) entry which is preliminary data.</text>
</comment>
<dbReference type="Pfam" id="PF01966">
    <property type="entry name" value="HD"/>
    <property type="match status" value="1"/>
</dbReference>
<keyword evidence="8" id="KW-0175">Coiled coil</keyword>
<evidence type="ECO:0000256" key="3">
    <source>
        <dbReference type="ARBA" id="ARBA00022692"/>
    </source>
</evidence>
<evidence type="ECO:0000256" key="9">
    <source>
        <dbReference type="SAM" id="Phobius"/>
    </source>
</evidence>
<dbReference type="InterPro" id="IPR043760">
    <property type="entry name" value="PycTM_dom"/>
</dbReference>
<dbReference type="InterPro" id="IPR003607">
    <property type="entry name" value="HD/PDEase_dom"/>
</dbReference>
<reference evidence="12" key="1">
    <citation type="journal article" date="2019" name="Int. J. Syst. Evol. Microbiol.">
        <title>The Global Catalogue of Microorganisms (GCM) 10K type strain sequencing project: providing services to taxonomists for standard genome sequencing and annotation.</title>
        <authorList>
            <consortium name="The Broad Institute Genomics Platform"/>
            <consortium name="The Broad Institute Genome Sequencing Center for Infectious Disease"/>
            <person name="Wu L."/>
            <person name="Ma J."/>
        </authorList>
    </citation>
    <scope>NUCLEOTIDE SEQUENCE [LARGE SCALE GENOMIC DNA]</scope>
    <source>
        <strain evidence="12">CECT 8979</strain>
    </source>
</reference>
<evidence type="ECO:0000313" key="11">
    <source>
        <dbReference type="EMBL" id="MFC3876789.1"/>
    </source>
</evidence>
<dbReference type="RefSeq" id="WP_386098025.1">
    <property type="nucleotide sequence ID" value="NZ_JBHSAT010000004.1"/>
</dbReference>
<dbReference type="InterPro" id="IPR006674">
    <property type="entry name" value="HD_domain"/>
</dbReference>
<dbReference type="SMART" id="SM00471">
    <property type="entry name" value="HDc"/>
    <property type="match status" value="1"/>
</dbReference>
<accession>A0ABV8AHB7</accession>
<evidence type="ECO:0000313" key="12">
    <source>
        <dbReference type="Proteomes" id="UP001595812"/>
    </source>
</evidence>
<keyword evidence="3 9" id="KW-0812">Transmembrane</keyword>
<evidence type="ECO:0000256" key="4">
    <source>
        <dbReference type="ARBA" id="ARBA00022741"/>
    </source>
</evidence>
<keyword evidence="4" id="KW-0547">Nucleotide-binding</keyword>
<evidence type="ECO:0000256" key="7">
    <source>
        <dbReference type="ARBA" id="ARBA00023136"/>
    </source>
</evidence>
<organism evidence="11 12">
    <name type="scientific">Winogradskyella maritima</name>
    <dbReference type="NCBI Taxonomy" id="1517766"/>
    <lineage>
        <taxon>Bacteria</taxon>
        <taxon>Pseudomonadati</taxon>
        <taxon>Bacteroidota</taxon>
        <taxon>Flavobacteriia</taxon>
        <taxon>Flavobacteriales</taxon>
        <taxon>Flavobacteriaceae</taxon>
        <taxon>Winogradskyella</taxon>
    </lineage>
</organism>
<dbReference type="SUPFAM" id="SSF109604">
    <property type="entry name" value="HD-domain/PDEase-like"/>
    <property type="match status" value="1"/>
</dbReference>
<keyword evidence="2" id="KW-1003">Cell membrane</keyword>
<dbReference type="Gene3D" id="1.10.3210.10">
    <property type="entry name" value="Hypothetical protein af1432"/>
    <property type="match status" value="1"/>
</dbReference>
<keyword evidence="7 9" id="KW-0472">Membrane</keyword>
<keyword evidence="12" id="KW-1185">Reference proteome</keyword>
<evidence type="ECO:0000256" key="8">
    <source>
        <dbReference type="SAM" id="Coils"/>
    </source>
</evidence>
<proteinExistence type="predicted"/>
<dbReference type="Proteomes" id="UP001595812">
    <property type="component" value="Unassembled WGS sequence"/>
</dbReference>
<feature type="transmembrane region" description="Helical" evidence="9">
    <location>
        <begin position="247"/>
        <end position="269"/>
    </location>
</feature>
<dbReference type="CDD" id="cd00077">
    <property type="entry name" value="HDc"/>
    <property type="match status" value="1"/>
</dbReference>
<comment type="subcellular location">
    <subcellularLocation>
        <location evidence="1">Cell membrane</location>
    </subcellularLocation>
</comment>
<feature type="coiled-coil region" evidence="8">
    <location>
        <begin position="186"/>
        <end position="215"/>
    </location>
</feature>
<sequence length="427" mass="49526">MSQSIVNDAKDFVFDLFKEELDPSFIYHNFTHTERVHRSACEIIEDSDLSDDEKLIIELSAWLHDTGYVKGCEKHEEESVKIATEFLESKKVDQKIIAGVNECIMATRFSEAPKTELDKIIKDADASHFGKKYFEEASEFLRKELELQGHSSYSPKEWREENIKVLTTKHQFHTDYAIKNWKKRKNKNLVDLMDAKKKRKKKMKKEEVKAKLKAKYKNESPERGIQTFYRVALRNHIKLSDIADTKANILLSVNAIIISLVLANLISSLDQNQYLIYPTAIFTLSCVVSMILSVIATRPNVTSGEFTKEDVKNKNVNLTFFGNFHKMKYEDYEWAINELIDDKQYIYDSLTKDLYYLGIVLERKYRILRVTYTIFMAGIIISVLAFAIALKTHPDAEVEDILPEGVTTSYFIKDTMHDSKLEEAFMI</sequence>
<evidence type="ECO:0000256" key="6">
    <source>
        <dbReference type="ARBA" id="ARBA00023118"/>
    </source>
</evidence>
<feature type="domain" description="HD/PDEase" evidence="10">
    <location>
        <begin position="25"/>
        <end position="139"/>
    </location>
</feature>
<evidence type="ECO:0000256" key="5">
    <source>
        <dbReference type="ARBA" id="ARBA00022989"/>
    </source>
</evidence>
<keyword evidence="5 9" id="KW-1133">Transmembrane helix</keyword>
<feature type="transmembrane region" description="Helical" evidence="9">
    <location>
        <begin position="370"/>
        <end position="390"/>
    </location>
</feature>
<keyword evidence="6" id="KW-0051">Antiviral defense</keyword>
<evidence type="ECO:0000259" key="10">
    <source>
        <dbReference type="SMART" id="SM00471"/>
    </source>
</evidence>
<evidence type="ECO:0000256" key="2">
    <source>
        <dbReference type="ARBA" id="ARBA00022475"/>
    </source>
</evidence>
<feature type="transmembrane region" description="Helical" evidence="9">
    <location>
        <begin position="275"/>
        <end position="296"/>
    </location>
</feature>
<dbReference type="EMBL" id="JBHSAT010000004">
    <property type="protein sequence ID" value="MFC3876789.1"/>
    <property type="molecule type" value="Genomic_DNA"/>
</dbReference>